<sequence length="258" mass="27954">VDNFHAHVSDPDLVKEWLKGIVQGATESDCPVPGGEIGDVASIIKGLTEGKGFDLTVASVGDVLEENIISGTAIKAGDAVVGLRSSGVHSNGISLVRKVLFKAWGGKYEPYDIPDGFDREIIYEALEPTKIYVKPFLNTAKAVDVKGAVHVTGDAYVKFDRFMKYSKGIGFEFTNFKPQPIFKLIQKTAPAVGGEITDEEMLKTFNMGWGFAIVVDKNDADEAITVCEKSGIEAELIGNVTDSGKIVAHYKNKKLQLR</sequence>
<dbReference type="InterPro" id="IPR010918">
    <property type="entry name" value="PurM-like_C_dom"/>
</dbReference>
<dbReference type="GO" id="GO:0005829">
    <property type="term" value="C:cytosol"/>
    <property type="evidence" value="ECO:0007669"/>
    <property type="project" value="TreeGrafter"/>
</dbReference>
<feature type="non-terminal residue" evidence="7">
    <location>
        <position position="1"/>
    </location>
</feature>
<dbReference type="AlphaFoldDB" id="X0ZPE2"/>
<dbReference type="InterPro" id="IPR036676">
    <property type="entry name" value="PurM-like_C_sf"/>
</dbReference>
<evidence type="ECO:0000259" key="6">
    <source>
        <dbReference type="Pfam" id="PF02769"/>
    </source>
</evidence>
<keyword evidence="5" id="KW-0067">ATP-binding</keyword>
<dbReference type="EC" id="6.3.3.1" evidence="2"/>
<dbReference type="InterPro" id="IPR036921">
    <property type="entry name" value="PurM-like_N_sf"/>
</dbReference>
<evidence type="ECO:0000256" key="2">
    <source>
        <dbReference type="ARBA" id="ARBA00013047"/>
    </source>
</evidence>
<comment type="caution">
    <text evidence="7">The sequence shown here is derived from an EMBL/GenBank/DDBJ whole genome shotgun (WGS) entry which is preliminary data.</text>
</comment>
<dbReference type="PANTHER" id="PTHR10520:SF12">
    <property type="entry name" value="TRIFUNCTIONAL PURINE BIOSYNTHETIC PROTEIN ADENOSINE-3"/>
    <property type="match status" value="1"/>
</dbReference>
<dbReference type="GO" id="GO:0046084">
    <property type="term" value="P:adenine biosynthetic process"/>
    <property type="evidence" value="ECO:0007669"/>
    <property type="project" value="TreeGrafter"/>
</dbReference>
<name>X0ZPE2_9ZZZZ</name>
<dbReference type="Gene3D" id="3.30.1330.10">
    <property type="entry name" value="PurM-like, N-terminal domain"/>
    <property type="match status" value="1"/>
</dbReference>
<dbReference type="GO" id="GO:0004641">
    <property type="term" value="F:phosphoribosylformylglycinamidine cyclo-ligase activity"/>
    <property type="evidence" value="ECO:0007669"/>
    <property type="project" value="UniProtKB-EC"/>
</dbReference>
<feature type="domain" description="PurM-like C-terminal" evidence="6">
    <location>
        <begin position="75"/>
        <end position="250"/>
    </location>
</feature>
<evidence type="ECO:0000256" key="3">
    <source>
        <dbReference type="ARBA" id="ARBA00022598"/>
    </source>
</evidence>
<dbReference type="Pfam" id="PF02769">
    <property type="entry name" value="AIRS_C"/>
    <property type="match status" value="1"/>
</dbReference>
<dbReference type="UniPathway" id="UPA00074">
    <property type="reaction ID" value="UER00129"/>
</dbReference>
<dbReference type="EMBL" id="BART01006369">
    <property type="protein sequence ID" value="GAG62268.1"/>
    <property type="molecule type" value="Genomic_DNA"/>
</dbReference>
<dbReference type="InterPro" id="IPR004733">
    <property type="entry name" value="PurM_cligase"/>
</dbReference>
<comment type="pathway">
    <text evidence="1">Purine metabolism; IMP biosynthesis via de novo pathway; 5-amino-1-(5-phospho-D-ribosyl)imidazole from N(2)-formyl-N(1)-(5-phospho-D-ribosyl)glycinamide: step 2/2.</text>
</comment>
<dbReference type="GO" id="GO:0005524">
    <property type="term" value="F:ATP binding"/>
    <property type="evidence" value="ECO:0007669"/>
    <property type="project" value="UniProtKB-KW"/>
</dbReference>
<reference evidence="7" key="1">
    <citation type="journal article" date="2014" name="Front. Microbiol.">
        <title>High frequency of phylogenetically diverse reductive dehalogenase-homologous genes in deep subseafloor sedimentary metagenomes.</title>
        <authorList>
            <person name="Kawai M."/>
            <person name="Futagami T."/>
            <person name="Toyoda A."/>
            <person name="Takaki Y."/>
            <person name="Nishi S."/>
            <person name="Hori S."/>
            <person name="Arai W."/>
            <person name="Tsubouchi T."/>
            <person name="Morono Y."/>
            <person name="Uchiyama I."/>
            <person name="Ito T."/>
            <person name="Fujiyama A."/>
            <person name="Inagaki F."/>
            <person name="Takami H."/>
        </authorList>
    </citation>
    <scope>NUCLEOTIDE SEQUENCE</scope>
    <source>
        <strain evidence="7">Expedition CK06-06</strain>
    </source>
</reference>
<evidence type="ECO:0000256" key="4">
    <source>
        <dbReference type="ARBA" id="ARBA00022741"/>
    </source>
</evidence>
<protein>
    <recommendedName>
        <fullName evidence="2">phosphoribosylformylglycinamidine cyclo-ligase</fullName>
        <ecNumber evidence="2">6.3.3.1</ecNumber>
    </recommendedName>
</protein>
<evidence type="ECO:0000256" key="5">
    <source>
        <dbReference type="ARBA" id="ARBA00022840"/>
    </source>
</evidence>
<keyword evidence="3" id="KW-0436">Ligase</keyword>
<organism evidence="7">
    <name type="scientific">marine sediment metagenome</name>
    <dbReference type="NCBI Taxonomy" id="412755"/>
    <lineage>
        <taxon>unclassified sequences</taxon>
        <taxon>metagenomes</taxon>
        <taxon>ecological metagenomes</taxon>
    </lineage>
</organism>
<proteinExistence type="predicted"/>
<dbReference type="GO" id="GO:0004637">
    <property type="term" value="F:phosphoribosylamine-glycine ligase activity"/>
    <property type="evidence" value="ECO:0007669"/>
    <property type="project" value="TreeGrafter"/>
</dbReference>
<dbReference type="SUPFAM" id="SSF56042">
    <property type="entry name" value="PurM C-terminal domain-like"/>
    <property type="match status" value="1"/>
</dbReference>
<gene>
    <name evidence="7" type="ORF">S01H4_14517</name>
</gene>
<dbReference type="GO" id="GO:0006189">
    <property type="term" value="P:'de novo' IMP biosynthetic process"/>
    <property type="evidence" value="ECO:0007669"/>
    <property type="project" value="UniProtKB-UniPathway"/>
</dbReference>
<accession>X0ZPE2</accession>
<evidence type="ECO:0000256" key="1">
    <source>
        <dbReference type="ARBA" id="ARBA00004686"/>
    </source>
</evidence>
<dbReference type="PANTHER" id="PTHR10520">
    <property type="entry name" value="TRIFUNCTIONAL PURINE BIOSYNTHETIC PROTEIN ADENOSINE-3-RELATED"/>
    <property type="match status" value="1"/>
</dbReference>
<evidence type="ECO:0000313" key="7">
    <source>
        <dbReference type="EMBL" id="GAG62268.1"/>
    </source>
</evidence>
<keyword evidence="4" id="KW-0547">Nucleotide-binding</keyword>
<dbReference type="Gene3D" id="3.90.650.10">
    <property type="entry name" value="PurM-like C-terminal domain"/>
    <property type="match status" value="1"/>
</dbReference>